<organism evidence="2 3">
    <name type="scientific">Mycena metata</name>
    <dbReference type="NCBI Taxonomy" id="1033252"/>
    <lineage>
        <taxon>Eukaryota</taxon>
        <taxon>Fungi</taxon>
        <taxon>Dikarya</taxon>
        <taxon>Basidiomycota</taxon>
        <taxon>Agaricomycotina</taxon>
        <taxon>Agaricomycetes</taxon>
        <taxon>Agaricomycetidae</taxon>
        <taxon>Agaricales</taxon>
        <taxon>Marasmiineae</taxon>
        <taxon>Mycenaceae</taxon>
        <taxon>Mycena</taxon>
    </lineage>
</organism>
<feature type="region of interest" description="Disordered" evidence="1">
    <location>
        <begin position="382"/>
        <end position="558"/>
    </location>
</feature>
<evidence type="ECO:0000313" key="3">
    <source>
        <dbReference type="Proteomes" id="UP001215598"/>
    </source>
</evidence>
<protein>
    <submittedName>
        <fullName evidence="2">Uncharacterized protein</fullName>
    </submittedName>
</protein>
<reference evidence="2" key="1">
    <citation type="submission" date="2023-03" db="EMBL/GenBank/DDBJ databases">
        <title>Massive genome expansion in bonnet fungi (Mycena s.s.) driven by repeated elements and novel gene families across ecological guilds.</title>
        <authorList>
            <consortium name="Lawrence Berkeley National Laboratory"/>
            <person name="Harder C.B."/>
            <person name="Miyauchi S."/>
            <person name="Viragh M."/>
            <person name="Kuo A."/>
            <person name="Thoen E."/>
            <person name="Andreopoulos B."/>
            <person name="Lu D."/>
            <person name="Skrede I."/>
            <person name="Drula E."/>
            <person name="Henrissat B."/>
            <person name="Morin E."/>
            <person name="Kohler A."/>
            <person name="Barry K."/>
            <person name="LaButti K."/>
            <person name="Morin E."/>
            <person name="Salamov A."/>
            <person name="Lipzen A."/>
            <person name="Mereny Z."/>
            <person name="Hegedus B."/>
            <person name="Baldrian P."/>
            <person name="Stursova M."/>
            <person name="Weitz H."/>
            <person name="Taylor A."/>
            <person name="Grigoriev I.V."/>
            <person name="Nagy L.G."/>
            <person name="Martin F."/>
            <person name="Kauserud H."/>
        </authorList>
    </citation>
    <scope>NUCLEOTIDE SEQUENCE</scope>
    <source>
        <strain evidence="2">CBHHK182m</strain>
    </source>
</reference>
<comment type="caution">
    <text evidence="2">The sequence shown here is derived from an EMBL/GenBank/DDBJ whole genome shotgun (WGS) entry which is preliminary data.</text>
</comment>
<feature type="region of interest" description="Disordered" evidence="1">
    <location>
        <begin position="271"/>
        <end position="323"/>
    </location>
</feature>
<dbReference type="EMBL" id="JARKIB010000080">
    <property type="protein sequence ID" value="KAJ7746283.1"/>
    <property type="molecule type" value="Genomic_DNA"/>
</dbReference>
<evidence type="ECO:0000313" key="2">
    <source>
        <dbReference type="EMBL" id="KAJ7746283.1"/>
    </source>
</evidence>
<evidence type="ECO:0000256" key="1">
    <source>
        <dbReference type="SAM" id="MobiDB-lite"/>
    </source>
</evidence>
<feature type="compositionally biased region" description="Acidic residues" evidence="1">
    <location>
        <begin position="311"/>
        <end position="323"/>
    </location>
</feature>
<feature type="compositionally biased region" description="Low complexity" evidence="1">
    <location>
        <begin position="395"/>
        <end position="445"/>
    </location>
</feature>
<name>A0AAD7IPP7_9AGAR</name>
<feature type="compositionally biased region" description="Low complexity" evidence="1">
    <location>
        <begin position="80"/>
        <end position="91"/>
    </location>
</feature>
<sequence length="558" mass="61792">MAHKSELRITVTEDLDWPALQESSILTPHSLWPQDVTPDDDALSVSLLTPNSVVDKFPRSRTPSSSHTFGFPLSPLSAVSESPPESQSQSPLEKQKRRLRRYNTAESVLARLPPPLLPSSAQIHANAVRYASLSVAARISDARQSLKAIRNSARRDSTRWMAERRLTALQAMQAELTSSSLPQAGDGEDETRRRREANLVRFLGVHRGEGMVPVFTRTRERRPPIRPNQETERRCLTVGSPMKLQSHASIRETPRSQWPWETRVRSVLLYPPNPKPPVSPLRTSTPTSSLALSTPTSGTFSFPEPETPLTEVEDEDDEDDYEEYPTFGIDSPESYPAEWFSPSASKLPPIRKPQLSHPVSLLPITTDLRPDASYAWLSDSSTWASPSAWHGDGWEVPASASSSISEASTVSPISASPLSASTSASSPSPSPSVTQPRTPTRTQTLPPAPAHRFWTRERHRRLPSLRPIAETARDSALYAVKPLPSPPQSLAPPSSEKKGRNFFAGLVRRKPTELAERTLDTAREAERERERNKLRKRGSVRSLASSQSSQSLALSLHD</sequence>
<gene>
    <name evidence="2" type="ORF">B0H16DRAFT_1889109</name>
</gene>
<feature type="compositionally biased region" description="Basic and acidic residues" evidence="1">
    <location>
        <begin position="510"/>
        <end position="531"/>
    </location>
</feature>
<dbReference type="Proteomes" id="UP001215598">
    <property type="component" value="Unassembled WGS sequence"/>
</dbReference>
<dbReference type="AlphaFoldDB" id="A0AAD7IPP7"/>
<keyword evidence="3" id="KW-1185">Reference proteome</keyword>
<feature type="compositionally biased region" description="Low complexity" evidence="1">
    <location>
        <begin position="280"/>
        <end position="310"/>
    </location>
</feature>
<feature type="compositionally biased region" description="Low complexity" evidence="1">
    <location>
        <begin position="542"/>
        <end position="558"/>
    </location>
</feature>
<accession>A0AAD7IPP7</accession>
<proteinExistence type="predicted"/>
<feature type="region of interest" description="Disordered" evidence="1">
    <location>
        <begin position="54"/>
        <end position="100"/>
    </location>
</feature>